<evidence type="ECO:0000313" key="4">
    <source>
        <dbReference type="Proteomes" id="UP000727993"/>
    </source>
</evidence>
<feature type="domain" description="Trypsin-co-occurring" evidence="2">
    <location>
        <begin position="7"/>
        <end position="82"/>
    </location>
</feature>
<feature type="compositionally biased region" description="Polar residues" evidence="1">
    <location>
        <begin position="92"/>
        <end position="103"/>
    </location>
</feature>
<evidence type="ECO:0000313" key="3">
    <source>
        <dbReference type="EMBL" id="MBK9298825.1"/>
    </source>
</evidence>
<sequence length="103" mass="10642">MAELPSVAQVIEQLRAELAEATAKGAGQDIRFDMGEIQVELEALVTTEGKGGLNLKVPGVGFEGGGGASSASTIKLTLKLKPKQVTPDGGTQDLSASRTFEVE</sequence>
<feature type="region of interest" description="Disordered" evidence="1">
    <location>
        <begin position="84"/>
        <end position="103"/>
    </location>
</feature>
<comment type="caution">
    <text evidence="3">The sequence shown here is derived from an EMBL/GenBank/DDBJ whole genome shotgun (WGS) entry which is preliminary data.</text>
</comment>
<dbReference type="AlphaFoldDB" id="A0A936NF36"/>
<dbReference type="EMBL" id="JADJZA010000010">
    <property type="protein sequence ID" value="MBK9298825.1"/>
    <property type="molecule type" value="Genomic_DNA"/>
</dbReference>
<name>A0A936NF36_9ACTN</name>
<dbReference type="InterPro" id="IPR045608">
    <property type="entry name" value="Trypco2"/>
</dbReference>
<gene>
    <name evidence="3" type="ORF">IPN02_18740</name>
</gene>
<proteinExistence type="predicted"/>
<accession>A0A936NF36</accession>
<organism evidence="3 4">
    <name type="scientific">Candidatus Neomicrothrix subdominans</name>
    <dbReference type="NCBI Taxonomy" id="2954438"/>
    <lineage>
        <taxon>Bacteria</taxon>
        <taxon>Bacillati</taxon>
        <taxon>Actinomycetota</taxon>
        <taxon>Acidimicrobiia</taxon>
        <taxon>Acidimicrobiales</taxon>
        <taxon>Microthrixaceae</taxon>
        <taxon>Candidatus Neomicrothrix</taxon>
    </lineage>
</organism>
<evidence type="ECO:0000256" key="1">
    <source>
        <dbReference type="SAM" id="MobiDB-lite"/>
    </source>
</evidence>
<protein>
    <recommendedName>
        <fullName evidence="2">Trypsin-co-occurring domain-containing protein</fullName>
    </recommendedName>
</protein>
<dbReference type="Proteomes" id="UP000727993">
    <property type="component" value="Unassembled WGS sequence"/>
</dbReference>
<reference evidence="3 4" key="1">
    <citation type="submission" date="2020-10" db="EMBL/GenBank/DDBJ databases">
        <title>Connecting structure to function with the recovery of over 1000 high-quality activated sludge metagenome-assembled genomes encoding full-length rRNA genes using long-read sequencing.</title>
        <authorList>
            <person name="Singleton C.M."/>
            <person name="Petriglieri F."/>
            <person name="Kristensen J.M."/>
            <person name="Kirkegaard R.H."/>
            <person name="Michaelsen T.Y."/>
            <person name="Andersen M.H."/>
            <person name="Karst S.M."/>
            <person name="Dueholm M.S."/>
            <person name="Nielsen P.H."/>
            <person name="Albertsen M."/>
        </authorList>
    </citation>
    <scope>NUCLEOTIDE SEQUENCE [LARGE SCALE GENOMIC DNA]</scope>
    <source>
        <strain evidence="3">Lyne_18-Q3-R50-59_MAXAC.006</strain>
    </source>
</reference>
<evidence type="ECO:0000259" key="2">
    <source>
        <dbReference type="Pfam" id="PF19631"/>
    </source>
</evidence>
<dbReference type="Pfam" id="PF19631">
    <property type="entry name" value="Trypco2"/>
    <property type="match status" value="1"/>
</dbReference>